<evidence type="ECO:0000256" key="1">
    <source>
        <dbReference type="ARBA" id="ARBA00023117"/>
    </source>
</evidence>
<name>A0A9Q0HH64_9MAGN</name>
<dbReference type="EMBL" id="JAMYWD010000007">
    <property type="protein sequence ID" value="KAJ4965096.1"/>
    <property type="molecule type" value="Genomic_DNA"/>
</dbReference>
<feature type="region of interest" description="Disordered" evidence="3">
    <location>
        <begin position="77"/>
        <end position="100"/>
    </location>
</feature>
<dbReference type="InterPro" id="IPR001487">
    <property type="entry name" value="Bromodomain"/>
</dbReference>
<protein>
    <recommendedName>
        <fullName evidence="4">Bromo domain-containing protein</fullName>
    </recommendedName>
</protein>
<dbReference type="InterPro" id="IPR036427">
    <property type="entry name" value="Bromodomain-like_sf"/>
</dbReference>
<reference evidence="5" key="1">
    <citation type="journal article" date="2023" name="Plant J.">
        <title>The genome of the king protea, Protea cynaroides.</title>
        <authorList>
            <person name="Chang J."/>
            <person name="Duong T.A."/>
            <person name="Schoeman C."/>
            <person name="Ma X."/>
            <person name="Roodt D."/>
            <person name="Barker N."/>
            <person name="Li Z."/>
            <person name="Van de Peer Y."/>
            <person name="Mizrachi E."/>
        </authorList>
    </citation>
    <scope>NUCLEOTIDE SEQUENCE</scope>
    <source>
        <tissue evidence="5">Young leaves</tissue>
    </source>
</reference>
<dbReference type="SUPFAM" id="SSF47370">
    <property type="entry name" value="Bromodomain"/>
    <property type="match status" value="1"/>
</dbReference>
<accession>A0A9Q0HH64</accession>
<keyword evidence="1 2" id="KW-0103">Bromodomain</keyword>
<evidence type="ECO:0000313" key="5">
    <source>
        <dbReference type="EMBL" id="KAJ4965096.1"/>
    </source>
</evidence>
<gene>
    <name evidence="5" type="ORF">NE237_016945</name>
</gene>
<dbReference type="Pfam" id="PF00439">
    <property type="entry name" value="Bromodomain"/>
    <property type="match status" value="1"/>
</dbReference>
<keyword evidence="6" id="KW-1185">Reference proteome</keyword>
<dbReference type="Proteomes" id="UP001141806">
    <property type="component" value="Unassembled WGS sequence"/>
</dbReference>
<dbReference type="AlphaFoldDB" id="A0A9Q0HH64"/>
<evidence type="ECO:0000259" key="4">
    <source>
        <dbReference type="PROSITE" id="PS50014"/>
    </source>
</evidence>
<proteinExistence type="predicted"/>
<dbReference type="OrthoDB" id="1742084at2759"/>
<dbReference type="PANTHER" id="PTHR37888:SF11">
    <property type="entry name" value="DNA-BINDING BROMODOMAIN-CONTAINING PROTEIN"/>
    <property type="match status" value="1"/>
</dbReference>
<organism evidence="5 6">
    <name type="scientific">Protea cynaroides</name>
    <dbReference type="NCBI Taxonomy" id="273540"/>
    <lineage>
        <taxon>Eukaryota</taxon>
        <taxon>Viridiplantae</taxon>
        <taxon>Streptophyta</taxon>
        <taxon>Embryophyta</taxon>
        <taxon>Tracheophyta</taxon>
        <taxon>Spermatophyta</taxon>
        <taxon>Magnoliopsida</taxon>
        <taxon>Proteales</taxon>
        <taxon>Proteaceae</taxon>
        <taxon>Protea</taxon>
    </lineage>
</organism>
<sequence length="176" mass="19966">MSTHPTVLRSFKAFLYKISRSSSQSQCNGHSPYSFTFLCDGDSNRKAKEKRRHPPYHTVQEFAVWLGSVFLGRLQGRSDSEDGRASKQVAHGAGRDYGRNKKETANYKNLIRQHVDLEAVQTRLEEGRSTVAVKKFFRDLLLLFTNVIVFFPKSSPESVAVVALRQLVSKELACRN</sequence>
<comment type="caution">
    <text evidence="5">The sequence shown here is derived from an EMBL/GenBank/DDBJ whole genome shotgun (WGS) entry which is preliminary data.</text>
</comment>
<evidence type="ECO:0000313" key="6">
    <source>
        <dbReference type="Proteomes" id="UP001141806"/>
    </source>
</evidence>
<feature type="domain" description="Bromo" evidence="4">
    <location>
        <begin position="100"/>
        <end position="158"/>
    </location>
</feature>
<dbReference type="PROSITE" id="PS50014">
    <property type="entry name" value="BROMODOMAIN_2"/>
    <property type="match status" value="1"/>
</dbReference>
<dbReference type="PANTHER" id="PTHR37888">
    <property type="entry name" value="DNA-BINDING BROMODOMAIN-CONTAINING PROTEIN"/>
    <property type="match status" value="1"/>
</dbReference>
<evidence type="ECO:0000256" key="3">
    <source>
        <dbReference type="SAM" id="MobiDB-lite"/>
    </source>
</evidence>
<evidence type="ECO:0000256" key="2">
    <source>
        <dbReference type="PROSITE-ProRule" id="PRU00035"/>
    </source>
</evidence>
<dbReference type="Gene3D" id="1.20.920.10">
    <property type="entry name" value="Bromodomain-like"/>
    <property type="match status" value="1"/>
</dbReference>